<dbReference type="InterPro" id="IPR054608">
    <property type="entry name" value="SYY-like_C"/>
</dbReference>
<evidence type="ECO:0000256" key="5">
    <source>
        <dbReference type="ARBA" id="ARBA00022884"/>
    </source>
</evidence>
<dbReference type="Proteomes" id="UP000229976">
    <property type="component" value="Unassembled WGS sequence"/>
</dbReference>
<dbReference type="Gene3D" id="3.40.50.620">
    <property type="entry name" value="HUPs"/>
    <property type="match status" value="1"/>
</dbReference>
<dbReference type="CDD" id="cd00805">
    <property type="entry name" value="TyrRS_core"/>
    <property type="match status" value="1"/>
</dbReference>
<evidence type="ECO:0000256" key="3">
    <source>
        <dbReference type="ARBA" id="ARBA00022741"/>
    </source>
</evidence>
<accession>A0A2G9YTN6</accession>
<dbReference type="SUPFAM" id="SSF52374">
    <property type="entry name" value="Nucleotidylyl transferase"/>
    <property type="match status" value="1"/>
</dbReference>
<evidence type="ECO:0000313" key="13">
    <source>
        <dbReference type="EMBL" id="PIP22615.1"/>
    </source>
</evidence>
<evidence type="ECO:0000256" key="9">
    <source>
        <dbReference type="NCBIfam" id="TIGR00234"/>
    </source>
</evidence>
<dbReference type="NCBIfam" id="TIGR00234">
    <property type="entry name" value="tyrS"/>
    <property type="match status" value="1"/>
</dbReference>
<comment type="similarity">
    <text evidence="11">Belongs to the class-I aminoacyl-tRNA synthetase family.</text>
</comment>
<dbReference type="GO" id="GO:0003723">
    <property type="term" value="F:RNA binding"/>
    <property type="evidence" value="ECO:0007669"/>
    <property type="project" value="UniProtKB-KW"/>
</dbReference>
<dbReference type="InterPro" id="IPR002307">
    <property type="entry name" value="Tyr-tRNA-ligase"/>
</dbReference>
<keyword evidence="7 11" id="KW-0030">Aminoacyl-tRNA synthetase</keyword>
<comment type="caution">
    <text evidence="13">The sequence shown here is derived from an EMBL/GenBank/DDBJ whole genome shotgun (WGS) entry which is preliminary data.</text>
</comment>
<evidence type="ECO:0000259" key="12">
    <source>
        <dbReference type="Pfam" id="PF22421"/>
    </source>
</evidence>
<dbReference type="Pfam" id="PF22421">
    <property type="entry name" value="SYY_C-terminal"/>
    <property type="match status" value="1"/>
</dbReference>
<dbReference type="Pfam" id="PF00579">
    <property type="entry name" value="tRNA-synt_1b"/>
    <property type="match status" value="1"/>
</dbReference>
<keyword evidence="4 11" id="KW-0067">ATP-binding</keyword>
<dbReference type="PRINTS" id="PR01040">
    <property type="entry name" value="TRNASYNTHTYR"/>
</dbReference>
<name>A0A2G9YTN6_9BACT</name>
<dbReference type="PANTHER" id="PTHR11766:SF1">
    <property type="entry name" value="TYROSINE--TRNA LIGASE"/>
    <property type="match status" value="1"/>
</dbReference>
<evidence type="ECO:0000256" key="11">
    <source>
        <dbReference type="RuleBase" id="RU363036"/>
    </source>
</evidence>
<evidence type="ECO:0000256" key="7">
    <source>
        <dbReference type="ARBA" id="ARBA00023146"/>
    </source>
</evidence>
<evidence type="ECO:0000256" key="6">
    <source>
        <dbReference type="ARBA" id="ARBA00022917"/>
    </source>
</evidence>
<reference evidence="13 14" key="1">
    <citation type="submission" date="2017-09" db="EMBL/GenBank/DDBJ databases">
        <title>Depth-based differentiation of microbial function through sediment-hosted aquifers and enrichment of novel symbionts in the deep terrestrial subsurface.</title>
        <authorList>
            <person name="Probst A.J."/>
            <person name="Ladd B."/>
            <person name="Jarett J.K."/>
            <person name="Geller-Mcgrath D.E."/>
            <person name="Sieber C.M."/>
            <person name="Emerson J.B."/>
            <person name="Anantharaman K."/>
            <person name="Thomas B.C."/>
            <person name="Malmstrom R."/>
            <person name="Stieglmeier M."/>
            <person name="Klingl A."/>
            <person name="Woyke T."/>
            <person name="Ryan C.M."/>
            <person name="Banfield J.F."/>
        </authorList>
    </citation>
    <scope>NUCLEOTIDE SEQUENCE [LARGE SCALE GENOMIC DNA]</scope>
    <source>
        <strain evidence="13">CG23_combo_of_CG06-09_8_20_14_all_39_17</strain>
    </source>
</reference>
<evidence type="ECO:0000256" key="4">
    <source>
        <dbReference type="ARBA" id="ARBA00022840"/>
    </source>
</evidence>
<proteinExistence type="inferred from homology"/>
<dbReference type="AlphaFoldDB" id="A0A2G9YTN6"/>
<gene>
    <name evidence="13" type="ORF">COX37_03165</name>
</gene>
<dbReference type="Gene3D" id="3.10.290.10">
    <property type="entry name" value="RNA-binding S4 domain"/>
    <property type="match status" value="1"/>
</dbReference>
<dbReference type="SUPFAM" id="SSF55174">
    <property type="entry name" value="Alpha-L RNA-binding motif"/>
    <property type="match status" value="1"/>
</dbReference>
<keyword evidence="6 11" id="KW-0648">Protein biosynthesis</keyword>
<keyword evidence="5 10" id="KW-0694">RNA-binding</keyword>
<comment type="catalytic activity">
    <reaction evidence="8">
        <text>tRNA(Tyr) + L-tyrosine + ATP = L-tyrosyl-tRNA(Tyr) + AMP + diphosphate + H(+)</text>
        <dbReference type="Rhea" id="RHEA:10220"/>
        <dbReference type="Rhea" id="RHEA-COMP:9706"/>
        <dbReference type="Rhea" id="RHEA-COMP:9707"/>
        <dbReference type="ChEBI" id="CHEBI:15378"/>
        <dbReference type="ChEBI" id="CHEBI:30616"/>
        <dbReference type="ChEBI" id="CHEBI:33019"/>
        <dbReference type="ChEBI" id="CHEBI:58315"/>
        <dbReference type="ChEBI" id="CHEBI:78442"/>
        <dbReference type="ChEBI" id="CHEBI:78536"/>
        <dbReference type="ChEBI" id="CHEBI:456215"/>
        <dbReference type="EC" id="6.1.1.1"/>
    </reaction>
</comment>
<sequence length="408" mass="46636">MEINTDANRIEEILTRGVEEIIDKGHLKKELLSGRKLRIKHGVDPTGPKIHIGRATQLWKLKAFQDLGHQIVLIIGDFTAQIGDASDKQEMRRSLSAEEIKENMKDYLPQIYKILDAKKTEVHYNSEWLDKLSAKDLLSLSANFTAQQMIQRRNFKERWDGGTPIGLYELNYPLFQGYDSVAVKADLEIGGFDQLFNLKAGRDIQRAFKQEPQDIMTLKMLFGLDGRKMSTSWGNIIAIVDNPKDMYGKLMSMKDELIIDYFELCAEISLPEIEKIKEQLKDKKVNPRDIKARLAFEIVKMYHGEKEAREAGEEFSKIFTEKQIPSDIPNCKLKTSSYKLLDLLVETKIASSKAEARRLIEQGGVKIDGQIQNDWQEIVETPARGRSSSGRKEGMILQSGKRKFVKLV</sequence>
<dbReference type="EC" id="6.1.1.1" evidence="1 9"/>
<organism evidence="13 14">
    <name type="scientific">Candidatus Nealsonbacteria bacterium CG23_combo_of_CG06-09_8_20_14_all_39_17</name>
    <dbReference type="NCBI Taxonomy" id="1974722"/>
    <lineage>
        <taxon>Bacteria</taxon>
        <taxon>Candidatus Nealsoniibacteriota</taxon>
    </lineage>
</organism>
<dbReference type="Gene3D" id="1.10.240.10">
    <property type="entry name" value="Tyrosyl-Transfer RNA Synthetase"/>
    <property type="match status" value="1"/>
</dbReference>
<dbReference type="EMBL" id="PCRO01000037">
    <property type="protein sequence ID" value="PIP22615.1"/>
    <property type="molecule type" value="Genomic_DNA"/>
</dbReference>
<dbReference type="GO" id="GO:0006437">
    <property type="term" value="P:tyrosyl-tRNA aminoacylation"/>
    <property type="evidence" value="ECO:0007669"/>
    <property type="project" value="UniProtKB-UniRule"/>
</dbReference>
<dbReference type="GO" id="GO:0004831">
    <property type="term" value="F:tyrosine-tRNA ligase activity"/>
    <property type="evidence" value="ECO:0007669"/>
    <property type="project" value="UniProtKB-UniRule"/>
</dbReference>
<keyword evidence="2 11" id="KW-0436">Ligase</keyword>
<dbReference type="PANTHER" id="PTHR11766">
    <property type="entry name" value="TYROSYL-TRNA SYNTHETASE"/>
    <property type="match status" value="1"/>
</dbReference>
<feature type="domain" description="Tyrosine--tRNA ligase SYY-like C-terminal" evidence="12">
    <location>
        <begin position="323"/>
        <end position="405"/>
    </location>
</feature>
<evidence type="ECO:0000256" key="8">
    <source>
        <dbReference type="ARBA" id="ARBA00048248"/>
    </source>
</evidence>
<dbReference type="GO" id="GO:0005829">
    <property type="term" value="C:cytosol"/>
    <property type="evidence" value="ECO:0007669"/>
    <property type="project" value="TreeGrafter"/>
</dbReference>
<dbReference type="InterPro" id="IPR036986">
    <property type="entry name" value="S4_RNA-bd_sf"/>
</dbReference>
<evidence type="ECO:0000256" key="1">
    <source>
        <dbReference type="ARBA" id="ARBA00013160"/>
    </source>
</evidence>
<evidence type="ECO:0000256" key="2">
    <source>
        <dbReference type="ARBA" id="ARBA00022598"/>
    </source>
</evidence>
<protein>
    <recommendedName>
        <fullName evidence="1 9">Tyrosine--tRNA ligase</fullName>
        <ecNumber evidence="1 9">6.1.1.1</ecNumber>
    </recommendedName>
</protein>
<dbReference type="InterPro" id="IPR014729">
    <property type="entry name" value="Rossmann-like_a/b/a_fold"/>
</dbReference>
<dbReference type="PROSITE" id="PS50889">
    <property type="entry name" value="S4"/>
    <property type="match status" value="1"/>
</dbReference>
<dbReference type="InterPro" id="IPR024088">
    <property type="entry name" value="Tyr-tRNA-ligase_bac-type"/>
</dbReference>
<dbReference type="InterPro" id="IPR002305">
    <property type="entry name" value="aa-tRNA-synth_Ic"/>
</dbReference>
<evidence type="ECO:0000313" key="14">
    <source>
        <dbReference type="Proteomes" id="UP000229976"/>
    </source>
</evidence>
<evidence type="ECO:0000256" key="10">
    <source>
        <dbReference type="PROSITE-ProRule" id="PRU00182"/>
    </source>
</evidence>
<dbReference type="GO" id="GO:0005524">
    <property type="term" value="F:ATP binding"/>
    <property type="evidence" value="ECO:0007669"/>
    <property type="project" value="UniProtKB-KW"/>
</dbReference>
<dbReference type="CDD" id="cd00165">
    <property type="entry name" value="S4"/>
    <property type="match status" value="1"/>
</dbReference>
<keyword evidence="3 11" id="KW-0547">Nucleotide-binding</keyword>